<proteinExistence type="predicted"/>
<dbReference type="AlphaFoldDB" id="A0A0H2XCZ4"/>
<evidence type="ECO:0000313" key="1">
    <source>
        <dbReference type="EMBL" id="AAY59239.1"/>
    </source>
</evidence>
<reference evidence="1 2" key="1">
    <citation type="journal article" date="2004" name="Proc. Natl. Acad. Sci. U.S.A.">
        <title>Structural flexibility in the Burkholderia mallei genome.</title>
        <authorList>
            <person name="Nierman W.C."/>
            <person name="DeShazer D."/>
            <person name="Kim H.S."/>
            <person name="Tettelin H."/>
            <person name="Nelson K.E."/>
            <person name="Feldblyum T."/>
            <person name="Ulrich R.L."/>
            <person name="Ronning C.M."/>
            <person name="Brinkac L.M."/>
            <person name="Daugherty S.C."/>
            <person name="Davidsen T.D."/>
            <person name="Deboy R.T."/>
            <person name="Dimitrov G."/>
            <person name="Dodson R.J."/>
            <person name="Durkin A.S."/>
            <person name="Gwinn M.L."/>
            <person name="Haft D.H."/>
            <person name="Khouri H."/>
            <person name="Kolonay J.F."/>
            <person name="Madupu R."/>
            <person name="Mohammoud Y."/>
            <person name="Nelson W.C."/>
            <person name="Radune D."/>
            <person name="Romero C.M."/>
            <person name="Sarria S."/>
            <person name="Selengut J."/>
            <person name="Shamblin C."/>
            <person name="Sullivan S.A."/>
            <person name="White O."/>
            <person name="Yu Y."/>
            <person name="Zafar N."/>
            <person name="Zhou L."/>
            <person name="Fraser C.M."/>
        </authorList>
    </citation>
    <scope>NUCLEOTIDE SEQUENCE [LARGE SCALE GENOMIC DNA]</scope>
    <source>
        <strain evidence="1 2">ATCC 23344</strain>
    </source>
</reference>
<accession>A0A0H2XCZ4</accession>
<protein>
    <submittedName>
        <fullName evidence="1">Uncharacterized protein</fullName>
    </submittedName>
</protein>
<dbReference type="KEGG" id="bma:BMAA1555"/>
<keyword evidence="2" id="KW-1185">Reference proteome</keyword>
<dbReference type="Proteomes" id="UP000006693">
    <property type="component" value="Chromosome 2"/>
</dbReference>
<dbReference type="HOGENOM" id="CLU_3248388_0_0_4"/>
<evidence type="ECO:0000313" key="2">
    <source>
        <dbReference type="Proteomes" id="UP000006693"/>
    </source>
</evidence>
<organism evidence="1 2">
    <name type="scientific">Burkholderia mallei (strain ATCC 23344)</name>
    <dbReference type="NCBI Taxonomy" id="243160"/>
    <lineage>
        <taxon>Bacteria</taxon>
        <taxon>Pseudomonadati</taxon>
        <taxon>Pseudomonadota</taxon>
        <taxon>Betaproteobacteria</taxon>
        <taxon>Burkholderiales</taxon>
        <taxon>Burkholderiaceae</taxon>
        <taxon>Burkholderia</taxon>
        <taxon>pseudomallei group</taxon>
    </lineage>
</organism>
<dbReference type="EMBL" id="CP000011">
    <property type="protein sequence ID" value="AAY59239.1"/>
    <property type="molecule type" value="Genomic_DNA"/>
</dbReference>
<name>A0A0H2XCZ4_BURMA</name>
<sequence>MLKIWRFSLFEKSFEGDANRPIRADSSEYASNCVLRVFLFES</sequence>
<gene>
    <name evidence="1" type="ordered locus">BMAA1555</name>
</gene>